<dbReference type="Proteomes" id="UP001170310">
    <property type="component" value="Unassembled WGS sequence"/>
</dbReference>
<evidence type="ECO:0000313" key="2">
    <source>
        <dbReference type="Proteomes" id="UP001170310"/>
    </source>
</evidence>
<keyword evidence="2" id="KW-1185">Reference proteome</keyword>
<proteinExistence type="predicted"/>
<name>A0AAW7YTG3_9STAP</name>
<reference evidence="1" key="1">
    <citation type="submission" date="2023-07" db="EMBL/GenBank/DDBJ databases">
        <title>Genome content predicts the carbon catabolic preferences of heterotrophic bacteria.</title>
        <authorList>
            <person name="Gralka M."/>
        </authorList>
    </citation>
    <scope>NUCLEOTIDE SEQUENCE</scope>
    <source>
        <strain evidence="1">E2R20</strain>
    </source>
</reference>
<feature type="non-terminal residue" evidence="1">
    <location>
        <position position="65"/>
    </location>
</feature>
<organism evidence="1 2">
    <name type="scientific">Staphylococcus pasteuri_A</name>
    <dbReference type="NCBI Taxonomy" id="3062664"/>
    <lineage>
        <taxon>Bacteria</taxon>
        <taxon>Bacillati</taxon>
        <taxon>Bacillota</taxon>
        <taxon>Bacilli</taxon>
        <taxon>Bacillales</taxon>
        <taxon>Staphylococcaceae</taxon>
        <taxon>Staphylococcus</taxon>
    </lineage>
</organism>
<dbReference type="RefSeq" id="WP_303522740.1">
    <property type="nucleotide sequence ID" value="NZ_JAUOQO010000942.1"/>
</dbReference>
<accession>A0AAW7YTG3</accession>
<protein>
    <submittedName>
        <fullName evidence="1">Uncharacterized protein</fullName>
    </submittedName>
</protein>
<dbReference type="EMBL" id="JAUOQO010000942">
    <property type="protein sequence ID" value="MDO6575599.1"/>
    <property type="molecule type" value="Genomic_DNA"/>
</dbReference>
<comment type="caution">
    <text evidence="1">The sequence shown here is derived from an EMBL/GenBank/DDBJ whole genome shotgun (WGS) entry which is preliminary data.</text>
</comment>
<dbReference type="AlphaFoldDB" id="A0AAW7YTG3"/>
<sequence>MNLPAPMKKASTLSWPTALSVNGDHLTSKFQLESNQLVSATAKVEFADDQKKLKYALLNLGADNN</sequence>
<evidence type="ECO:0000313" key="1">
    <source>
        <dbReference type="EMBL" id="MDO6575599.1"/>
    </source>
</evidence>
<gene>
    <name evidence="1" type="ORF">Q4528_15925</name>
</gene>